<dbReference type="Proteomes" id="UP000000763">
    <property type="component" value="Chromosome 9"/>
</dbReference>
<name>Q6YXA2_ORYSJ</name>
<gene>
    <name evidence="1" type="primary">P0646B04.33</name>
</gene>
<proteinExistence type="predicted"/>
<organism evidence="1 2">
    <name type="scientific">Oryza sativa subsp. japonica</name>
    <name type="common">Rice</name>
    <dbReference type="NCBI Taxonomy" id="39947"/>
    <lineage>
        <taxon>Eukaryota</taxon>
        <taxon>Viridiplantae</taxon>
        <taxon>Streptophyta</taxon>
        <taxon>Embryophyta</taxon>
        <taxon>Tracheophyta</taxon>
        <taxon>Spermatophyta</taxon>
        <taxon>Magnoliopsida</taxon>
        <taxon>Liliopsida</taxon>
        <taxon>Poales</taxon>
        <taxon>Poaceae</taxon>
        <taxon>BOP clade</taxon>
        <taxon>Oryzoideae</taxon>
        <taxon>Oryzeae</taxon>
        <taxon>Oryzinae</taxon>
        <taxon>Oryza</taxon>
        <taxon>Oryza sativa</taxon>
    </lineage>
</organism>
<protein>
    <submittedName>
        <fullName evidence="1">Uncharacterized protein</fullName>
    </submittedName>
</protein>
<dbReference type="EMBL" id="AP005709">
    <property type="protein sequence ID" value="BAD17551.1"/>
    <property type="molecule type" value="Genomic_DNA"/>
</dbReference>
<accession>Q6YXA2</accession>
<dbReference type="AlphaFoldDB" id="Q6YXA2"/>
<evidence type="ECO:0000313" key="1">
    <source>
        <dbReference type="EMBL" id="BAD17551.1"/>
    </source>
</evidence>
<sequence length="123" mass="13169">MICHLIRTTFRIHHWSTNFLCSVPLYPLASVAPSSFILPAPPSSVRHCSRQPRRRPSVVAIGAHGGGPEERGAAVEDRGCRASAAVEGREHPAPLCGLLISRRPSPTILPPRLPCSPLPATAT</sequence>
<evidence type="ECO:0000313" key="2">
    <source>
        <dbReference type="Proteomes" id="UP000000763"/>
    </source>
</evidence>
<reference evidence="2" key="2">
    <citation type="journal article" date="2008" name="Nucleic Acids Res.">
        <title>The rice annotation project database (RAP-DB): 2008 update.</title>
        <authorList>
            <consortium name="The rice annotation project (RAP)"/>
        </authorList>
    </citation>
    <scope>GENOME REANNOTATION</scope>
    <source>
        <strain evidence="2">cv. Nipponbare</strain>
    </source>
</reference>
<reference evidence="2" key="1">
    <citation type="journal article" date="2005" name="Nature">
        <title>The map-based sequence of the rice genome.</title>
        <authorList>
            <consortium name="International rice genome sequencing project (IRGSP)"/>
            <person name="Matsumoto T."/>
            <person name="Wu J."/>
            <person name="Kanamori H."/>
            <person name="Katayose Y."/>
            <person name="Fujisawa M."/>
            <person name="Namiki N."/>
            <person name="Mizuno H."/>
            <person name="Yamamoto K."/>
            <person name="Antonio B.A."/>
            <person name="Baba T."/>
            <person name="Sakata K."/>
            <person name="Nagamura Y."/>
            <person name="Aoki H."/>
            <person name="Arikawa K."/>
            <person name="Arita K."/>
            <person name="Bito T."/>
            <person name="Chiden Y."/>
            <person name="Fujitsuka N."/>
            <person name="Fukunaka R."/>
            <person name="Hamada M."/>
            <person name="Harada C."/>
            <person name="Hayashi A."/>
            <person name="Hijishita S."/>
            <person name="Honda M."/>
            <person name="Hosokawa S."/>
            <person name="Ichikawa Y."/>
            <person name="Idonuma A."/>
            <person name="Iijima M."/>
            <person name="Ikeda M."/>
            <person name="Ikeno M."/>
            <person name="Ito K."/>
            <person name="Ito S."/>
            <person name="Ito T."/>
            <person name="Ito Y."/>
            <person name="Ito Y."/>
            <person name="Iwabuchi A."/>
            <person name="Kamiya K."/>
            <person name="Karasawa W."/>
            <person name="Kurita K."/>
            <person name="Katagiri S."/>
            <person name="Kikuta A."/>
            <person name="Kobayashi H."/>
            <person name="Kobayashi N."/>
            <person name="Machita K."/>
            <person name="Maehara T."/>
            <person name="Masukawa M."/>
            <person name="Mizubayashi T."/>
            <person name="Mukai Y."/>
            <person name="Nagasaki H."/>
            <person name="Nagata Y."/>
            <person name="Naito S."/>
            <person name="Nakashima M."/>
            <person name="Nakama Y."/>
            <person name="Nakamichi Y."/>
            <person name="Nakamura M."/>
            <person name="Meguro A."/>
            <person name="Negishi M."/>
            <person name="Ohta I."/>
            <person name="Ohta T."/>
            <person name="Okamoto M."/>
            <person name="Ono N."/>
            <person name="Saji S."/>
            <person name="Sakaguchi M."/>
            <person name="Sakai K."/>
            <person name="Shibata M."/>
            <person name="Shimokawa T."/>
            <person name="Song J."/>
            <person name="Takazaki Y."/>
            <person name="Terasawa K."/>
            <person name="Tsugane M."/>
            <person name="Tsuji K."/>
            <person name="Ueda S."/>
            <person name="Waki K."/>
            <person name="Yamagata H."/>
            <person name="Yamamoto M."/>
            <person name="Yamamoto S."/>
            <person name="Yamane H."/>
            <person name="Yoshiki S."/>
            <person name="Yoshihara R."/>
            <person name="Yukawa K."/>
            <person name="Zhong H."/>
            <person name="Yano M."/>
            <person name="Yuan Q."/>
            <person name="Ouyang S."/>
            <person name="Liu J."/>
            <person name="Jones K.M."/>
            <person name="Gansberger K."/>
            <person name="Moffat K."/>
            <person name="Hill J."/>
            <person name="Bera J."/>
            <person name="Fadrosh D."/>
            <person name="Jin S."/>
            <person name="Johri S."/>
            <person name="Kim M."/>
            <person name="Overton L."/>
            <person name="Reardon M."/>
            <person name="Tsitrin T."/>
            <person name="Vuong H."/>
            <person name="Weaver B."/>
            <person name="Ciecko A."/>
            <person name="Tallon L."/>
            <person name="Jackson J."/>
            <person name="Pai G."/>
            <person name="Aken S.V."/>
            <person name="Utterback T."/>
            <person name="Reidmuller S."/>
            <person name="Feldblyum T."/>
            <person name="Hsiao J."/>
            <person name="Zismann V."/>
            <person name="Iobst S."/>
            <person name="de Vazeille A.R."/>
            <person name="Buell C.R."/>
            <person name="Ying K."/>
            <person name="Li Y."/>
            <person name="Lu T."/>
            <person name="Huang Y."/>
            <person name="Zhao Q."/>
            <person name="Feng Q."/>
            <person name="Zhang L."/>
            <person name="Zhu J."/>
            <person name="Weng Q."/>
            <person name="Mu J."/>
            <person name="Lu Y."/>
            <person name="Fan D."/>
            <person name="Liu Y."/>
            <person name="Guan J."/>
            <person name="Zhang Y."/>
            <person name="Yu S."/>
            <person name="Liu X."/>
            <person name="Zhang Y."/>
            <person name="Hong G."/>
            <person name="Han B."/>
            <person name="Choisne N."/>
            <person name="Demange N."/>
            <person name="Orjeda G."/>
            <person name="Samain S."/>
            <person name="Cattolico L."/>
            <person name="Pelletier E."/>
            <person name="Couloux A."/>
            <person name="Segurens B."/>
            <person name="Wincker P."/>
            <person name="D'Hont A."/>
            <person name="Scarpelli C."/>
            <person name="Weissenbach J."/>
            <person name="Salanoubat M."/>
            <person name="Quetier F."/>
            <person name="Yu Y."/>
            <person name="Kim H.R."/>
            <person name="Rambo T."/>
            <person name="Currie J."/>
            <person name="Collura K."/>
            <person name="Luo M."/>
            <person name="Yang T."/>
            <person name="Ammiraju J.S.S."/>
            <person name="Engler F."/>
            <person name="Soderlund C."/>
            <person name="Wing R.A."/>
            <person name="Palmer L.E."/>
            <person name="de la Bastide M."/>
            <person name="Spiegel L."/>
            <person name="Nascimento L."/>
            <person name="Zutavern T."/>
            <person name="O'Shaughnessy A."/>
            <person name="Dike S."/>
            <person name="Dedhia N."/>
            <person name="Preston R."/>
            <person name="Balija V."/>
            <person name="McCombie W.R."/>
            <person name="Chow T."/>
            <person name="Chen H."/>
            <person name="Chung M."/>
            <person name="Chen C."/>
            <person name="Shaw J."/>
            <person name="Wu H."/>
            <person name="Hsiao K."/>
            <person name="Chao Y."/>
            <person name="Chu M."/>
            <person name="Cheng C."/>
            <person name="Hour A."/>
            <person name="Lee P."/>
            <person name="Lin S."/>
            <person name="Lin Y."/>
            <person name="Liou J."/>
            <person name="Liu S."/>
            <person name="Hsing Y."/>
            <person name="Raghuvanshi S."/>
            <person name="Mohanty A."/>
            <person name="Bharti A.K."/>
            <person name="Gaur A."/>
            <person name="Gupta V."/>
            <person name="Kumar D."/>
            <person name="Ravi V."/>
            <person name="Vij S."/>
            <person name="Kapur A."/>
            <person name="Khurana P."/>
            <person name="Khurana P."/>
            <person name="Khurana J.P."/>
            <person name="Tyagi A.K."/>
            <person name="Gaikwad K."/>
            <person name="Singh A."/>
            <person name="Dalal V."/>
            <person name="Srivastava S."/>
            <person name="Dixit A."/>
            <person name="Pal A.K."/>
            <person name="Ghazi I.A."/>
            <person name="Yadav M."/>
            <person name="Pandit A."/>
            <person name="Bhargava A."/>
            <person name="Sureshbabu K."/>
            <person name="Batra K."/>
            <person name="Sharma T.R."/>
            <person name="Mohapatra T."/>
            <person name="Singh N.K."/>
            <person name="Messing J."/>
            <person name="Nelson A.B."/>
            <person name="Fuks G."/>
            <person name="Kavchok S."/>
            <person name="Keizer G."/>
            <person name="Linton E."/>
            <person name="Llaca V."/>
            <person name="Song R."/>
            <person name="Tanyolac B."/>
            <person name="Young S."/>
            <person name="Ho-Il K."/>
            <person name="Hahn J.H."/>
            <person name="Sangsakoo G."/>
            <person name="Vanavichit A."/>
            <person name="de Mattos Luiz.A.T."/>
            <person name="Zimmer P.D."/>
            <person name="Malone G."/>
            <person name="Dellagostin O."/>
            <person name="de Oliveira A.C."/>
            <person name="Bevan M."/>
            <person name="Bancroft I."/>
            <person name="Minx P."/>
            <person name="Cordum H."/>
            <person name="Wilson R."/>
            <person name="Cheng Z."/>
            <person name="Jin W."/>
            <person name="Jiang J."/>
            <person name="Leong S.A."/>
            <person name="Iwama H."/>
            <person name="Gojobori T."/>
            <person name="Itoh T."/>
            <person name="Niimura Y."/>
            <person name="Fujii Y."/>
            <person name="Habara T."/>
            <person name="Sakai H."/>
            <person name="Sato Y."/>
            <person name="Wilson G."/>
            <person name="Kumar K."/>
            <person name="McCouch S."/>
            <person name="Juretic N."/>
            <person name="Hoen D."/>
            <person name="Wright S."/>
            <person name="Bruskiewich R."/>
            <person name="Bureau T."/>
            <person name="Miyao A."/>
            <person name="Hirochika H."/>
            <person name="Nishikawa T."/>
            <person name="Kadowaki K."/>
            <person name="Sugiura M."/>
            <person name="Burr B."/>
            <person name="Sasaki T."/>
        </authorList>
    </citation>
    <scope>NUCLEOTIDE SEQUENCE [LARGE SCALE GENOMIC DNA]</scope>
    <source>
        <strain evidence="2">cv. Nipponbare</strain>
    </source>
</reference>